<accession>A0AA88LS04</accession>
<evidence type="ECO:0000256" key="1">
    <source>
        <dbReference type="SAM" id="Coils"/>
    </source>
</evidence>
<dbReference type="EMBL" id="JAUPFM010000018">
    <property type="protein sequence ID" value="KAK2822872.1"/>
    <property type="molecule type" value="Genomic_DNA"/>
</dbReference>
<protein>
    <submittedName>
        <fullName evidence="3">Uncharacterized protein</fullName>
    </submittedName>
</protein>
<gene>
    <name evidence="3" type="ORF">Q5P01_022937</name>
</gene>
<organism evidence="3 4">
    <name type="scientific">Channa striata</name>
    <name type="common">Snakehead murrel</name>
    <name type="synonym">Ophicephalus striatus</name>
    <dbReference type="NCBI Taxonomy" id="64152"/>
    <lineage>
        <taxon>Eukaryota</taxon>
        <taxon>Metazoa</taxon>
        <taxon>Chordata</taxon>
        <taxon>Craniata</taxon>
        <taxon>Vertebrata</taxon>
        <taxon>Euteleostomi</taxon>
        <taxon>Actinopterygii</taxon>
        <taxon>Neopterygii</taxon>
        <taxon>Teleostei</taxon>
        <taxon>Neoteleostei</taxon>
        <taxon>Acanthomorphata</taxon>
        <taxon>Anabantaria</taxon>
        <taxon>Anabantiformes</taxon>
        <taxon>Channoidei</taxon>
        <taxon>Channidae</taxon>
        <taxon>Channa</taxon>
    </lineage>
</organism>
<keyword evidence="1" id="KW-0175">Coiled coil</keyword>
<feature type="region of interest" description="Disordered" evidence="2">
    <location>
        <begin position="70"/>
        <end position="94"/>
    </location>
</feature>
<evidence type="ECO:0000256" key="2">
    <source>
        <dbReference type="SAM" id="MobiDB-lite"/>
    </source>
</evidence>
<dbReference type="AlphaFoldDB" id="A0AA88LS04"/>
<dbReference type="Proteomes" id="UP001187415">
    <property type="component" value="Unassembled WGS sequence"/>
</dbReference>
<keyword evidence="4" id="KW-1185">Reference proteome</keyword>
<evidence type="ECO:0000313" key="3">
    <source>
        <dbReference type="EMBL" id="KAK2822872.1"/>
    </source>
</evidence>
<sequence>MTSLHQLREFVTDRLTAAAEEIFREFEKTIAEYQDEIERQRRLLDGVWKPEVQLHRVELPLQFVCRELEGKTDQEKSSGLDQEPPQMKEEKEELCSRQEEMELMYVCWLLLMRRVTTSSSLTAPL</sequence>
<name>A0AA88LS04_CHASR</name>
<evidence type="ECO:0000313" key="4">
    <source>
        <dbReference type="Proteomes" id="UP001187415"/>
    </source>
</evidence>
<feature type="coiled-coil region" evidence="1">
    <location>
        <begin position="16"/>
        <end position="43"/>
    </location>
</feature>
<comment type="caution">
    <text evidence="3">The sequence shown here is derived from an EMBL/GenBank/DDBJ whole genome shotgun (WGS) entry which is preliminary data.</text>
</comment>
<reference evidence="3" key="1">
    <citation type="submission" date="2023-07" db="EMBL/GenBank/DDBJ databases">
        <title>Chromosome-level Genome Assembly of Striped Snakehead (Channa striata).</title>
        <authorList>
            <person name="Liu H."/>
        </authorList>
    </citation>
    <scope>NUCLEOTIDE SEQUENCE</scope>
    <source>
        <strain evidence="3">Gz</strain>
        <tissue evidence="3">Muscle</tissue>
    </source>
</reference>
<proteinExistence type="predicted"/>